<protein>
    <submittedName>
        <fullName evidence="2">Uncharacterized protein</fullName>
    </submittedName>
</protein>
<proteinExistence type="evidence at transcript level"/>
<keyword evidence="1" id="KW-1133">Transmembrane helix</keyword>
<evidence type="ECO:0000313" key="2">
    <source>
        <dbReference type="EMBL" id="AFK34436.1"/>
    </source>
</evidence>
<keyword evidence="1" id="KW-0472">Membrane</keyword>
<sequence>MRAVQMLNQLFGRFGSRQRQVQNPLHLRNGCSIKVTLALMLTIFLIVPFVLYST</sequence>
<name>I3S2E4_LOTJA</name>
<dbReference type="EMBL" id="BT134641">
    <property type="protein sequence ID" value="AFK34436.1"/>
    <property type="molecule type" value="mRNA"/>
</dbReference>
<keyword evidence="1" id="KW-0812">Transmembrane</keyword>
<feature type="transmembrane region" description="Helical" evidence="1">
    <location>
        <begin position="35"/>
        <end position="52"/>
    </location>
</feature>
<organism evidence="2">
    <name type="scientific">Lotus japonicus</name>
    <name type="common">Lotus corniculatus var. japonicus</name>
    <dbReference type="NCBI Taxonomy" id="34305"/>
    <lineage>
        <taxon>Eukaryota</taxon>
        <taxon>Viridiplantae</taxon>
        <taxon>Streptophyta</taxon>
        <taxon>Embryophyta</taxon>
        <taxon>Tracheophyta</taxon>
        <taxon>Spermatophyta</taxon>
        <taxon>Magnoliopsida</taxon>
        <taxon>eudicotyledons</taxon>
        <taxon>Gunneridae</taxon>
        <taxon>Pentapetalae</taxon>
        <taxon>rosids</taxon>
        <taxon>fabids</taxon>
        <taxon>Fabales</taxon>
        <taxon>Fabaceae</taxon>
        <taxon>Papilionoideae</taxon>
        <taxon>50 kb inversion clade</taxon>
        <taxon>NPAAA clade</taxon>
        <taxon>Hologalegina</taxon>
        <taxon>robinioid clade</taxon>
        <taxon>Loteae</taxon>
        <taxon>Lotus</taxon>
    </lineage>
</organism>
<dbReference type="AlphaFoldDB" id="I3S2E4"/>
<accession>I3S2E4</accession>
<reference evidence="2" key="1">
    <citation type="submission" date="2012-05" db="EMBL/GenBank/DDBJ databases">
        <authorList>
            <person name="Krishnakumar V."/>
            <person name="Cheung F."/>
            <person name="Xiao Y."/>
            <person name="Chan A."/>
            <person name="Moskal W.A."/>
            <person name="Town C.D."/>
        </authorList>
    </citation>
    <scope>NUCLEOTIDE SEQUENCE</scope>
</reference>
<evidence type="ECO:0000256" key="1">
    <source>
        <dbReference type="SAM" id="Phobius"/>
    </source>
</evidence>